<gene>
    <name evidence="2" type="ORF">B4U80_07490</name>
</gene>
<dbReference type="GO" id="GO:0015074">
    <property type="term" value="P:DNA integration"/>
    <property type="evidence" value="ECO:0007669"/>
    <property type="project" value="InterPro"/>
</dbReference>
<evidence type="ECO:0000313" key="3">
    <source>
        <dbReference type="Proteomes" id="UP000288716"/>
    </source>
</evidence>
<dbReference type="PROSITE" id="PS50994">
    <property type="entry name" value="INTEGRASE"/>
    <property type="match status" value="1"/>
</dbReference>
<protein>
    <submittedName>
        <fullName evidence="2">Pol polyprotein-like protein</fullName>
    </submittedName>
</protein>
<evidence type="ECO:0000259" key="1">
    <source>
        <dbReference type="PROSITE" id="PS50994"/>
    </source>
</evidence>
<dbReference type="OrthoDB" id="6425627at2759"/>
<dbReference type="PANTHER" id="PTHR38681">
    <property type="entry name" value="RETROVIRUS-RELATED POL POLYPROTEIN FROM TRANSPOSON 412-LIKE PROTEIN-RELATED"/>
    <property type="match status" value="1"/>
</dbReference>
<dbReference type="PANTHER" id="PTHR38681:SF1">
    <property type="entry name" value="RETROVIRUS-RELATED POL POLYPROTEIN FROM TRANSPOSON 412-LIKE PROTEIN"/>
    <property type="match status" value="1"/>
</dbReference>
<dbReference type="STRING" id="299467.A0A443S8Q5"/>
<evidence type="ECO:0000313" key="2">
    <source>
        <dbReference type="EMBL" id="RWS23902.1"/>
    </source>
</evidence>
<keyword evidence="3" id="KW-1185">Reference proteome</keyword>
<dbReference type="GO" id="GO:0003676">
    <property type="term" value="F:nucleic acid binding"/>
    <property type="evidence" value="ECO:0007669"/>
    <property type="project" value="InterPro"/>
</dbReference>
<name>A0A443S8Q5_9ACAR</name>
<dbReference type="InterPro" id="IPR012337">
    <property type="entry name" value="RNaseH-like_sf"/>
</dbReference>
<dbReference type="InterPro" id="IPR001584">
    <property type="entry name" value="Integrase_cat-core"/>
</dbReference>
<dbReference type="FunFam" id="3.30.420.10:FF:000032">
    <property type="entry name" value="Retrovirus-related Pol polyprotein from transposon 297-like Protein"/>
    <property type="match status" value="1"/>
</dbReference>
<dbReference type="Pfam" id="PF00665">
    <property type="entry name" value="rve"/>
    <property type="match status" value="1"/>
</dbReference>
<sequence>MNKDIRTWCRCCADCQKSKIWRHTRSKALPFTQPDARFAHIHIDLVGPLPMSNGNSYCLTIVDRFTRWPEAVPIADITADTVARNVVSVWVSRFGCPSIITTDQGRQFESTLFSELTKLLGTNRIRTTPFHPQSNGMVERFHRQLKAAIRAQNTVNWTSVLPLVLLGIRTALKEDLQASAAELVYGTELRLPAHFFDASDTYNFSFDNNFLPNFKAAMSTIKPCSSRERSNSKIFVHPELSHCSHIFLREDTLLASLDKPYTGPHKVISRNDKTFTICRNGKTTTVNIDRVKPAFILHDIEDPTPHKVPHSITRSGRRVHFPEFYTSA</sequence>
<dbReference type="Proteomes" id="UP000288716">
    <property type="component" value="Unassembled WGS sequence"/>
</dbReference>
<accession>A0A443S8Q5</accession>
<comment type="caution">
    <text evidence="2">The sequence shown here is derived from an EMBL/GenBank/DDBJ whole genome shotgun (WGS) entry which is preliminary data.</text>
</comment>
<reference evidence="2 3" key="1">
    <citation type="journal article" date="2018" name="Gigascience">
        <title>Genomes of trombidid mites reveal novel predicted allergens and laterally-transferred genes associated with secondary metabolism.</title>
        <authorList>
            <person name="Dong X."/>
            <person name="Chaisiri K."/>
            <person name="Xia D."/>
            <person name="Armstrong S.D."/>
            <person name="Fang Y."/>
            <person name="Donnelly M.J."/>
            <person name="Kadowaki T."/>
            <person name="McGarry J.W."/>
            <person name="Darby A.C."/>
            <person name="Makepeace B.L."/>
        </authorList>
    </citation>
    <scope>NUCLEOTIDE SEQUENCE [LARGE SCALE GENOMIC DNA]</scope>
    <source>
        <strain evidence="2">UoL-UT</strain>
    </source>
</reference>
<dbReference type="Gene3D" id="3.30.420.10">
    <property type="entry name" value="Ribonuclease H-like superfamily/Ribonuclease H"/>
    <property type="match status" value="1"/>
</dbReference>
<organism evidence="2 3">
    <name type="scientific">Leptotrombidium deliense</name>
    <dbReference type="NCBI Taxonomy" id="299467"/>
    <lineage>
        <taxon>Eukaryota</taxon>
        <taxon>Metazoa</taxon>
        <taxon>Ecdysozoa</taxon>
        <taxon>Arthropoda</taxon>
        <taxon>Chelicerata</taxon>
        <taxon>Arachnida</taxon>
        <taxon>Acari</taxon>
        <taxon>Acariformes</taxon>
        <taxon>Trombidiformes</taxon>
        <taxon>Prostigmata</taxon>
        <taxon>Anystina</taxon>
        <taxon>Parasitengona</taxon>
        <taxon>Trombiculoidea</taxon>
        <taxon>Trombiculidae</taxon>
        <taxon>Leptotrombidium</taxon>
    </lineage>
</organism>
<proteinExistence type="predicted"/>
<feature type="domain" description="Integrase catalytic" evidence="1">
    <location>
        <begin position="30"/>
        <end position="200"/>
    </location>
</feature>
<dbReference type="InterPro" id="IPR036397">
    <property type="entry name" value="RNaseH_sf"/>
</dbReference>
<dbReference type="AlphaFoldDB" id="A0A443S8Q5"/>
<dbReference type="EMBL" id="NCKV01005696">
    <property type="protein sequence ID" value="RWS23902.1"/>
    <property type="molecule type" value="Genomic_DNA"/>
</dbReference>
<dbReference type="SUPFAM" id="SSF53098">
    <property type="entry name" value="Ribonuclease H-like"/>
    <property type="match status" value="1"/>
</dbReference>
<dbReference type="VEuPathDB" id="VectorBase:LDEU008138"/>